<dbReference type="InParanoid" id="A0A061FPB9"/>
<accession>A0A061FPB9</accession>
<evidence type="ECO:0008006" key="4">
    <source>
        <dbReference type="Google" id="ProtNLM"/>
    </source>
</evidence>
<dbReference type="Gramene" id="EOY18926">
    <property type="protein sequence ID" value="EOY18926"/>
    <property type="gene ID" value="TCM_043434"/>
</dbReference>
<sequence>MGMASTSHSNGKDELINAQHQSSGRTKAGQEPGMKDVKGKSYLQALTGATNDLMSTTPPSPPSPSSLRLCSGLIEVETLRWLETSLIGLCKSACDPKTVATLIRNEGIKGISIRRVIGFHYLISFDDKSKFEEGQIDNWSWLEKWFCKIEIWTPNSGIKARRC</sequence>
<reference evidence="2 3" key="1">
    <citation type="journal article" date="2013" name="Genome Biol.">
        <title>The genome sequence of the most widely cultivated cacao type and its use to identify candidate genes regulating pod color.</title>
        <authorList>
            <person name="Motamayor J.C."/>
            <person name="Mockaitis K."/>
            <person name="Schmutz J."/>
            <person name="Haiminen N."/>
            <person name="Iii D.L."/>
            <person name="Cornejo O."/>
            <person name="Findley S.D."/>
            <person name="Zheng P."/>
            <person name="Utro F."/>
            <person name="Royaert S."/>
            <person name="Saski C."/>
            <person name="Jenkins J."/>
            <person name="Podicheti R."/>
            <person name="Zhao M."/>
            <person name="Scheffler B.E."/>
            <person name="Stack J.C."/>
            <person name="Feltus F.A."/>
            <person name="Mustiga G.M."/>
            <person name="Amores F."/>
            <person name="Phillips W."/>
            <person name="Marelli J.P."/>
            <person name="May G.D."/>
            <person name="Shapiro H."/>
            <person name="Ma J."/>
            <person name="Bustamante C.D."/>
            <person name="Schnell R.J."/>
            <person name="Main D."/>
            <person name="Gilbert D."/>
            <person name="Parida L."/>
            <person name="Kuhn D.N."/>
        </authorList>
    </citation>
    <scope>NUCLEOTIDE SEQUENCE [LARGE SCALE GENOMIC DNA]</scope>
    <source>
        <strain evidence="3">cv. Matina 1-6</strain>
    </source>
</reference>
<proteinExistence type="predicted"/>
<keyword evidence="3" id="KW-1185">Reference proteome</keyword>
<feature type="region of interest" description="Disordered" evidence="1">
    <location>
        <begin position="1"/>
        <end position="35"/>
    </location>
</feature>
<evidence type="ECO:0000256" key="1">
    <source>
        <dbReference type="SAM" id="MobiDB-lite"/>
    </source>
</evidence>
<evidence type="ECO:0000313" key="2">
    <source>
        <dbReference type="EMBL" id="EOY18926.1"/>
    </source>
</evidence>
<organism evidence="2 3">
    <name type="scientific">Theobroma cacao</name>
    <name type="common">Cacao</name>
    <name type="synonym">Cocoa</name>
    <dbReference type="NCBI Taxonomy" id="3641"/>
    <lineage>
        <taxon>Eukaryota</taxon>
        <taxon>Viridiplantae</taxon>
        <taxon>Streptophyta</taxon>
        <taxon>Embryophyta</taxon>
        <taxon>Tracheophyta</taxon>
        <taxon>Spermatophyta</taxon>
        <taxon>Magnoliopsida</taxon>
        <taxon>eudicotyledons</taxon>
        <taxon>Gunneridae</taxon>
        <taxon>Pentapetalae</taxon>
        <taxon>rosids</taxon>
        <taxon>malvids</taxon>
        <taxon>Malvales</taxon>
        <taxon>Malvaceae</taxon>
        <taxon>Byttnerioideae</taxon>
        <taxon>Theobroma</taxon>
    </lineage>
</organism>
<protein>
    <recommendedName>
        <fullName evidence="4">DUF4283 domain-containing protein</fullName>
    </recommendedName>
</protein>
<dbReference type="AlphaFoldDB" id="A0A061FPB9"/>
<name>A0A061FPB9_THECC</name>
<dbReference type="EMBL" id="CM001888">
    <property type="protein sequence ID" value="EOY18926.1"/>
    <property type="molecule type" value="Genomic_DNA"/>
</dbReference>
<gene>
    <name evidence="2" type="ORF">TCM_043434</name>
</gene>
<evidence type="ECO:0000313" key="3">
    <source>
        <dbReference type="Proteomes" id="UP000026915"/>
    </source>
</evidence>
<dbReference type="HOGENOM" id="CLU_1629988_0_0_1"/>
<dbReference type="Proteomes" id="UP000026915">
    <property type="component" value="Chromosome 10"/>
</dbReference>